<feature type="transmembrane region" description="Helical" evidence="11">
    <location>
        <begin position="222"/>
        <end position="246"/>
    </location>
</feature>
<dbReference type="CDD" id="cd09323">
    <property type="entry name" value="TDT_SLAC1_like"/>
    <property type="match status" value="1"/>
</dbReference>
<name>A0A9Q1KVG1_9CARY</name>
<keyword evidence="13" id="KW-1185">Reference proteome</keyword>
<comment type="similarity">
    <text evidence="3">Belongs to the SLAC1 S-type anion channel family.</text>
</comment>
<feature type="transmembrane region" description="Helical" evidence="11">
    <location>
        <begin position="180"/>
        <end position="202"/>
    </location>
</feature>
<keyword evidence="7 11" id="KW-1133">Transmembrane helix</keyword>
<dbReference type="GO" id="GO:0008308">
    <property type="term" value="F:voltage-gated monoatomic anion channel activity"/>
    <property type="evidence" value="ECO:0007669"/>
    <property type="project" value="InterPro"/>
</dbReference>
<dbReference type="InterPro" id="IPR004695">
    <property type="entry name" value="SLAC1/Mae1/Ssu1/TehA"/>
</dbReference>
<feature type="transmembrane region" description="Helical" evidence="11">
    <location>
        <begin position="407"/>
        <end position="425"/>
    </location>
</feature>
<dbReference type="Pfam" id="PF03595">
    <property type="entry name" value="SLAC1"/>
    <property type="match status" value="1"/>
</dbReference>
<evidence type="ECO:0000256" key="5">
    <source>
        <dbReference type="ARBA" id="ARBA00022475"/>
    </source>
</evidence>
<evidence type="ECO:0000256" key="9">
    <source>
        <dbReference type="ARBA" id="ARBA00023136"/>
    </source>
</evidence>
<dbReference type="InterPro" id="IPR030183">
    <property type="entry name" value="SLAC/SLAH"/>
</dbReference>
<dbReference type="AlphaFoldDB" id="A0A9Q1KVG1"/>
<keyword evidence="4" id="KW-0813">Transport</keyword>
<dbReference type="GO" id="GO:0012505">
    <property type="term" value="C:endomembrane system"/>
    <property type="evidence" value="ECO:0007669"/>
    <property type="project" value="UniProtKB-SubCell"/>
</dbReference>
<evidence type="ECO:0000256" key="3">
    <source>
        <dbReference type="ARBA" id="ARBA00007808"/>
    </source>
</evidence>
<evidence type="ECO:0000313" key="12">
    <source>
        <dbReference type="EMBL" id="KAJ8449342.1"/>
    </source>
</evidence>
<dbReference type="GO" id="GO:0090332">
    <property type="term" value="P:stomatal closure"/>
    <property type="evidence" value="ECO:0007669"/>
    <property type="project" value="TreeGrafter"/>
</dbReference>
<evidence type="ECO:0000256" key="2">
    <source>
        <dbReference type="ARBA" id="ARBA00004236"/>
    </source>
</evidence>
<comment type="caution">
    <text evidence="12">The sequence shown here is derived from an EMBL/GenBank/DDBJ whole genome shotgun (WGS) entry which is preliminary data.</text>
</comment>
<dbReference type="EMBL" id="JAKOGI010000022">
    <property type="protein sequence ID" value="KAJ8449342.1"/>
    <property type="molecule type" value="Genomic_DNA"/>
</dbReference>
<feature type="transmembrane region" description="Helical" evidence="11">
    <location>
        <begin position="437"/>
        <end position="457"/>
    </location>
</feature>
<dbReference type="GO" id="GO:0005886">
    <property type="term" value="C:plasma membrane"/>
    <property type="evidence" value="ECO:0007669"/>
    <property type="project" value="UniProtKB-SubCell"/>
</dbReference>
<dbReference type="OrthoDB" id="1912323at2759"/>
<keyword evidence="6 11" id="KW-0812">Transmembrane</keyword>
<feature type="region of interest" description="Disordered" evidence="10">
    <location>
        <begin position="116"/>
        <end position="146"/>
    </location>
</feature>
<sequence>MDKMPPSSSSFNVQLVDIHEVISEEDDQEPTPETTASRRGGSRAKPENRSFSRQVSLETGFSVLRGRGNERVNNAATLTRSGRSLGRLDSRINGGVVGGIKKGDFSAFRTKSTLTKQNSLLPSKRETNEGDRNQRNVAGSDGQGDSVPVGRYFAALRGPELDQVKESEDILLPKDEKWPFLLRFPINTFGVCLGLSSQAILWKALATSPATKFLHVTPYINFVIWIIALLFLILISCTYVLKFIFYFEAIKREYFHPVRVNFFFAPWVVCMFMTLGVPPKLAPGPLHPALFCVFMAPIFTLELKIYGQWLSGGKRRLSLVANPSSHLSVVGNFVGAILAAKVGWKEPAKFLWAVGFSHYMVVFVTLYQRLPTSETLPKELHPVYSMFIAAPSAASLAWETIYGEFDGLSRTCFFIALFLYISLVVRINFFRGFGFSVAWWSYTFPMTTASIATIKYAEHETSVITKGLALSLSFVASTMVSVLFVSTFLHAFVWRNLFPNDVAIAITTTRRKLPKEQTKKTSRKSYDIRRWTKQAPLSLVSAITKHHS</sequence>
<reference evidence="12" key="1">
    <citation type="submission" date="2022-04" db="EMBL/GenBank/DDBJ databases">
        <title>Carnegiea gigantea Genome sequencing and assembly v2.</title>
        <authorList>
            <person name="Copetti D."/>
            <person name="Sanderson M.J."/>
            <person name="Burquez A."/>
            <person name="Wojciechowski M.F."/>
        </authorList>
    </citation>
    <scope>NUCLEOTIDE SEQUENCE</scope>
    <source>
        <strain evidence="12">SGP5-SGP5p</strain>
        <tissue evidence="12">Aerial part</tissue>
    </source>
</reference>
<dbReference type="PANTHER" id="PTHR31269">
    <property type="entry name" value="S-TYPE ANION CHANNEL SLAH3"/>
    <property type="match status" value="1"/>
</dbReference>
<dbReference type="GO" id="GO:0006873">
    <property type="term" value="P:intracellular monoatomic ion homeostasis"/>
    <property type="evidence" value="ECO:0007669"/>
    <property type="project" value="InterPro"/>
</dbReference>
<evidence type="ECO:0000256" key="6">
    <source>
        <dbReference type="ARBA" id="ARBA00022692"/>
    </source>
</evidence>
<protein>
    <submittedName>
        <fullName evidence="12">Uncharacterized protein</fullName>
    </submittedName>
</protein>
<feature type="transmembrane region" description="Helical" evidence="11">
    <location>
        <begin position="469"/>
        <end position="493"/>
    </location>
</feature>
<gene>
    <name evidence="12" type="ORF">Cgig2_002474</name>
</gene>
<feature type="region of interest" description="Disordered" evidence="10">
    <location>
        <begin position="22"/>
        <end position="54"/>
    </location>
</feature>
<evidence type="ECO:0000256" key="11">
    <source>
        <dbReference type="SAM" id="Phobius"/>
    </source>
</evidence>
<feature type="transmembrane region" description="Helical" evidence="11">
    <location>
        <begin position="327"/>
        <end position="344"/>
    </location>
</feature>
<dbReference type="Gene3D" id="1.50.10.150">
    <property type="entry name" value="Voltage-dependent anion channel"/>
    <property type="match status" value="1"/>
</dbReference>
<organism evidence="12 13">
    <name type="scientific">Carnegiea gigantea</name>
    <dbReference type="NCBI Taxonomy" id="171969"/>
    <lineage>
        <taxon>Eukaryota</taxon>
        <taxon>Viridiplantae</taxon>
        <taxon>Streptophyta</taxon>
        <taxon>Embryophyta</taxon>
        <taxon>Tracheophyta</taxon>
        <taxon>Spermatophyta</taxon>
        <taxon>Magnoliopsida</taxon>
        <taxon>eudicotyledons</taxon>
        <taxon>Gunneridae</taxon>
        <taxon>Pentapetalae</taxon>
        <taxon>Caryophyllales</taxon>
        <taxon>Cactineae</taxon>
        <taxon>Cactaceae</taxon>
        <taxon>Cactoideae</taxon>
        <taxon>Echinocereeae</taxon>
        <taxon>Carnegiea</taxon>
    </lineage>
</organism>
<dbReference type="PANTHER" id="PTHR31269:SF11">
    <property type="entry name" value="GUARD CELL S-TYPE ANION CHANNEL SLAC1"/>
    <property type="match status" value="1"/>
</dbReference>
<evidence type="ECO:0000313" key="13">
    <source>
        <dbReference type="Proteomes" id="UP001153076"/>
    </source>
</evidence>
<accession>A0A9Q1KVG1</accession>
<evidence type="ECO:0000256" key="4">
    <source>
        <dbReference type="ARBA" id="ARBA00022448"/>
    </source>
</evidence>
<comment type="subcellular location">
    <subcellularLocation>
        <location evidence="2">Cell membrane</location>
    </subcellularLocation>
    <subcellularLocation>
        <location evidence="1">Endomembrane system</location>
        <topology evidence="1">Multi-pass membrane protein</topology>
    </subcellularLocation>
</comment>
<dbReference type="Proteomes" id="UP001153076">
    <property type="component" value="Unassembled WGS sequence"/>
</dbReference>
<keyword evidence="5" id="KW-1003">Cell membrane</keyword>
<evidence type="ECO:0000256" key="7">
    <source>
        <dbReference type="ARBA" id="ARBA00022989"/>
    </source>
</evidence>
<feature type="transmembrane region" description="Helical" evidence="11">
    <location>
        <begin position="382"/>
        <end position="401"/>
    </location>
</feature>
<proteinExistence type="inferred from homology"/>
<feature type="transmembrane region" description="Helical" evidence="11">
    <location>
        <begin position="288"/>
        <end position="306"/>
    </location>
</feature>
<evidence type="ECO:0000256" key="8">
    <source>
        <dbReference type="ARBA" id="ARBA00023065"/>
    </source>
</evidence>
<evidence type="ECO:0000256" key="1">
    <source>
        <dbReference type="ARBA" id="ARBA00004127"/>
    </source>
</evidence>
<feature type="transmembrane region" description="Helical" evidence="11">
    <location>
        <begin position="350"/>
        <end position="370"/>
    </location>
</feature>
<evidence type="ECO:0000256" key="10">
    <source>
        <dbReference type="SAM" id="MobiDB-lite"/>
    </source>
</evidence>
<keyword evidence="9 11" id="KW-0472">Membrane</keyword>
<dbReference type="InterPro" id="IPR038665">
    <property type="entry name" value="Voltage-dep_anion_channel_sf"/>
</dbReference>
<keyword evidence="8" id="KW-0406">Ion transport</keyword>
<feature type="compositionally biased region" description="Basic and acidic residues" evidence="10">
    <location>
        <begin position="123"/>
        <end position="134"/>
    </location>
</feature>
<feature type="transmembrane region" description="Helical" evidence="11">
    <location>
        <begin position="258"/>
        <end position="276"/>
    </location>
</feature>